<evidence type="ECO:0000313" key="12">
    <source>
        <dbReference type="Proteomes" id="UP000028990"/>
    </source>
</evidence>
<dbReference type="eggNOG" id="KOG1911">
    <property type="taxonomic scope" value="Eukaryota"/>
</dbReference>
<dbReference type="InterPro" id="IPR051053">
    <property type="entry name" value="ECH/Chromodomain_protein"/>
</dbReference>
<feature type="region of interest" description="Disordered" evidence="9">
    <location>
        <begin position="150"/>
        <end position="170"/>
    </location>
</feature>
<evidence type="ECO:0000256" key="1">
    <source>
        <dbReference type="ARBA" id="ARBA00004123"/>
    </source>
</evidence>
<dbReference type="Proteomes" id="UP000028990">
    <property type="component" value="Unassembled WGS sequence"/>
</dbReference>
<evidence type="ECO:0000256" key="3">
    <source>
        <dbReference type="ARBA" id="ARBA00023239"/>
    </source>
</evidence>
<dbReference type="FunFam" id="2.40.50.40:FF:000021">
    <property type="entry name" value="chromodomain Y-like protein"/>
    <property type="match status" value="1"/>
</dbReference>
<evidence type="ECO:0000256" key="8">
    <source>
        <dbReference type="ARBA" id="ARBA00080508"/>
    </source>
</evidence>
<dbReference type="GO" id="GO:0003714">
    <property type="term" value="F:transcription corepressor activity"/>
    <property type="evidence" value="ECO:0007669"/>
    <property type="project" value="TreeGrafter"/>
</dbReference>
<dbReference type="InterPro" id="IPR014748">
    <property type="entry name" value="Enoyl-CoA_hydra_C"/>
</dbReference>
<accession>A0A091EEI5</accession>
<evidence type="ECO:0000259" key="10">
    <source>
        <dbReference type="PROSITE" id="PS50013"/>
    </source>
</evidence>
<comment type="catalytic activity">
    <reaction evidence="5">
        <text>3-hydroxybutanoyl-CoA = (2E)-butenoyl-CoA + H2O</text>
        <dbReference type="Rhea" id="RHEA:45584"/>
        <dbReference type="ChEBI" id="CHEBI:15377"/>
        <dbReference type="ChEBI" id="CHEBI:57332"/>
        <dbReference type="ChEBI" id="CHEBI:78611"/>
    </reaction>
</comment>
<dbReference type="Gene3D" id="3.90.226.10">
    <property type="entry name" value="2-enoyl-CoA Hydratase, Chain A, domain 1"/>
    <property type="match status" value="1"/>
</dbReference>
<evidence type="ECO:0000256" key="5">
    <source>
        <dbReference type="ARBA" id="ARBA00052878"/>
    </source>
</evidence>
<protein>
    <recommendedName>
        <fullName evidence="7">Chromodomain Y-like protein</fullName>
    </recommendedName>
    <alternativeName>
        <fullName evidence="8">Crotonyl-CoA hydratase</fullName>
    </alternativeName>
</protein>
<feature type="non-terminal residue" evidence="11">
    <location>
        <position position="1"/>
    </location>
</feature>
<dbReference type="InterPro" id="IPR016197">
    <property type="entry name" value="Chromo-like_dom_sf"/>
</dbReference>
<dbReference type="InterPro" id="IPR029045">
    <property type="entry name" value="ClpP/crotonase-like_dom_sf"/>
</dbReference>
<dbReference type="eggNOG" id="KOG0016">
    <property type="taxonomic scope" value="Eukaryota"/>
</dbReference>
<dbReference type="CDD" id="cd18634">
    <property type="entry name" value="CD_CDY"/>
    <property type="match status" value="1"/>
</dbReference>
<feature type="compositionally biased region" description="Low complexity" evidence="9">
    <location>
        <begin position="81"/>
        <end position="92"/>
    </location>
</feature>
<organism evidence="11 12">
    <name type="scientific">Fukomys damarensis</name>
    <name type="common">Damaraland mole rat</name>
    <name type="synonym">Cryptomys damarensis</name>
    <dbReference type="NCBI Taxonomy" id="885580"/>
    <lineage>
        <taxon>Eukaryota</taxon>
        <taxon>Metazoa</taxon>
        <taxon>Chordata</taxon>
        <taxon>Craniata</taxon>
        <taxon>Vertebrata</taxon>
        <taxon>Euteleostomi</taxon>
        <taxon>Mammalia</taxon>
        <taxon>Eutheria</taxon>
        <taxon>Euarchontoglires</taxon>
        <taxon>Glires</taxon>
        <taxon>Rodentia</taxon>
        <taxon>Hystricomorpha</taxon>
        <taxon>Bathyergidae</taxon>
        <taxon>Fukomys</taxon>
    </lineage>
</organism>
<dbReference type="Pfam" id="PF00385">
    <property type="entry name" value="Chromo"/>
    <property type="match status" value="1"/>
</dbReference>
<comment type="function">
    <text evidence="6">Not able to recognize and bind histone H3K9me3, histone H3K27me2 and histone H3K27me3, due to the presence of a N-terminal extension that inactivates the chromo domain.</text>
</comment>
<dbReference type="Pfam" id="PF00378">
    <property type="entry name" value="ECH_1"/>
    <property type="match status" value="2"/>
</dbReference>
<keyword evidence="4" id="KW-0539">Nucleus</keyword>
<dbReference type="InterPro" id="IPR023780">
    <property type="entry name" value="Chromo_domain"/>
</dbReference>
<keyword evidence="2" id="KW-0221">Differentiation</keyword>
<keyword evidence="12" id="KW-1185">Reference proteome</keyword>
<feature type="domain" description="Chromo" evidence="10">
    <location>
        <begin position="4"/>
        <end position="64"/>
    </location>
</feature>
<keyword evidence="2" id="KW-0744">Spermatogenesis</keyword>
<dbReference type="InterPro" id="IPR001753">
    <property type="entry name" value="Enoyl-CoA_hydra/iso"/>
</dbReference>
<feature type="compositionally biased region" description="Basic and acidic residues" evidence="9">
    <location>
        <begin position="54"/>
        <end position="64"/>
    </location>
</feature>
<sequence>PPTPQVERIVDKRKNKKGKTEYLVRWKGYDSEDDTWEPEQHLVNCEEYIHDFNRRHTEKQKESTLTRTTRTSPNNARKQISRSTNSSFSKSSPKALVISKDPESKNSALLAASQKFRRNTAPSLSSRKNMDLAKTGIKILVPKSPIKSRTAVDGFPSESPEKLDPVEQGPEDTVAPEVAAEKPVGALLGPGAERARMGSRPRIHPLVPQVPGPVTAAMATGLAVNGKEWWRMGSSTPSGLRWSTDLVYLRIHCCTLARSTPLAEATTTGSDTEMLASITEIEYLKSCQGLAPSTSGLHCFLRQMLPTWKSPGPAPRWAWKATVILVEQALEEVTACKKQKKELRRAKFWLPIKNIEHSHTAKTLAMLVFRSLVMKEVQSALNTAAADDSKLVLLSAVGSVFCCGLDFIYFIRRLTDDRKRESTKMAEAIRNFVNTFIQFKKPIIVAVNGPAIGLGASILPLCDVVWANEKAWFQTPYATFGQSPDGCSTVMFPKIMGGASLHPACAPTFPMLPGAGDLIISRANEMLLSGRKLTAQEACGKGLVSQVFWPGTFTQEVMVRIKELASCNPVVLEESKALVRCNMKLELEQANERECEVLKKIWGSAQGMDSMLKYLQRKIDEF</sequence>
<keyword evidence="3" id="KW-0456">Lyase</keyword>
<dbReference type="GO" id="GO:0016829">
    <property type="term" value="F:lyase activity"/>
    <property type="evidence" value="ECO:0007669"/>
    <property type="project" value="UniProtKB-KW"/>
</dbReference>
<dbReference type="Gene3D" id="2.40.50.40">
    <property type="match status" value="1"/>
</dbReference>
<dbReference type="CDD" id="cd06558">
    <property type="entry name" value="crotonase-like"/>
    <property type="match status" value="1"/>
</dbReference>
<dbReference type="GO" id="GO:0005634">
    <property type="term" value="C:nucleus"/>
    <property type="evidence" value="ECO:0007669"/>
    <property type="project" value="UniProtKB-SubCell"/>
</dbReference>
<dbReference type="InterPro" id="IPR023779">
    <property type="entry name" value="Chromodomain_CS"/>
</dbReference>
<dbReference type="EMBL" id="KN122054">
    <property type="protein sequence ID" value="KFO33756.1"/>
    <property type="molecule type" value="Genomic_DNA"/>
</dbReference>
<reference evidence="11 12" key="1">
    <citation type="submission" date="2013-11" db="EMBL/GenBank/DDBJ databases">
        <title>The Damaraland mole rat (Fukomys damarensis) genome and evolution of African mole rats.</title>
        <authorList>
            <person name="Gladyshev V.N."/>
            <person name="Fang X."/>
        </authorList>
    </citation>
    <scope>NUCLEOTIDE SEQUENCE [LARGE SCALE GENOMIC DNA]</scope>
    <source>
        <tissue evidence="11">Liver</tissue>
    </source>
</reference>
<evidence type="ECO:0000256" key="9">
    <source>
        <dbReference type="SAM" id="MobiDB-lite"/>
    </source>
</evidence>
<proteinExistence type="predicted"/>
<evidence type="ECO:0000313" key="11">
    <source>
        <dbReference type="EMBL" id="KFO33756.1"/>
    </source>
</evidence>
<dbReference type="SUPFAM" id="SSF54160">
    <property type="entry name" value="Chromo domain-like"/>
    <property type="match status" value="1"/>
</dbReference>
<evidence type="ECO:0000256" key="4">
    <source>
        <dbReference type="ARBA" id="ARBA00023242"/>
    </source>
</evidence>
<dbReference type="PROSITE" id="PS50013">
    <property type="entry name" value="CHROMO_2"/>
    <property type="match status" value="1"/>
</dbReference>
<dbReference type="Gene3D" id="1.10.12.10">
    <property type="entry name" value="Lyase 2-enoyl-coa Hydratase, Chain A, domain 2"/>
    <property type="match status" value="1"/>
</dbReference>
<dbReference type="InterPro" id="IPR000953">
    <property type="entry name" value="Chromo/chromo_shadow_dom"/>
</dbReference>
<dbReference type="FunFam" id="1.10.12.10:FF:000006">
    <property type="entry name" value="Chromodomain Y-like protein"/>
    <property type="match status" value="1"/>
</dbReference>
<feature type="region of interest" description="Disordered" evidence="9">
    <location>
        <begin position="54"/>
        <end position="102"/>
    </location>
</feature>
<comment type="subcellular location">
    <subcellularLocation>
        <location evidence="1">Nucleus</location>
    </subcellularLocation>
</comment>
<evidence type="ECO:0000256" key="6">
    <source>
        <dbReference type="ARBA" id="ARBA00053400"/>
    </source>
</evidence>
<dbReference type="PANTHER" id="PTHR43684">
    <property type="match status" value="1"/>
</dbReference>
<dbReference type="SMART" id="SM00298">
    <property type="entry name" value="CHROMO"/>
    <property type="match status" value="1"/>
</dbReference>
<feature type="compositionally biased region" description="Polar residues" evidence="9">
    <location>
        <begin position="65"/>
        <end position="78"/>
    </location>
</feature>
<dbReference type="PROSITE" id="PS00598">
    <property type="entry name" value="CHROMO_1"/>
    <property type="match status" value="1"/>
</dbReference>
<dbReference type="PANTHER" id="PTHR43684:SF5">
    <property type="entry name" value="CHROMODOMAIN Y-LIKE PROTEIN"/>
    <property type="match status" value="1"/>
</dbReference>
<dbReference type="SUPFAM" id="SSF52096">
    <property type="entry name" value="ClpP/crotonase"/>
    <property type="match status" value="1"/>
</dbReference>
<gene>
    <name evidence="11" type="ORF">H920_04750</name>
</gene>
<dbReference type="GO" id="GO:0007283">
    <property type="term" value="P:spermatogenesis"/>
    <property type="evidence" value="ECO:0007669"/>
    <property type="project" value="UniProtKB-KW"/>
</dbReference>
<dbReference type="AlphaFoldDB" id="A0A091EEI5"/>
<dbReference type="FunFam" id="3.90.226.10:FF:000012">
    <property type="entry name" value="Chromodomain Y-like protein 2"/>
    <property type="match status" value="1"/>
</dbReference>
<evidence type="ECO:0000256" key="7">
    <source>
        <dbReference type="ARBA" id="ARBA00073824"/>
    </source>
</evidence>
<evidence type="ECO:0000256" key="2">
    <source>
        <dbReference type="ARBA" id="ARBA00022871"/>
    </source>
</evidence>
<name>A0A091EEI5_FUKDA</name>